<dbReference type="Pfam" id="PF14267">
    <property type="entry name" value="DUF4357"/>
    <property type="match status" value="1"/>
</dbReference>
<evidence type="ECO:0000313" key="3">
    <source>
        <dbReference type="Proteomes" id="UP000503251"/>
    </source>
</evidence>
<dbReference type="RefSeq" id="WP_171266717.1">
    <property type="nucleotide sequence ID" value="NZ_CP039543.1"/>
</dbReference>
<accession>A0ABX6NEX2</accession>
<dbReference type="Proteomes" id="UP000503251">
    <property type="component" value="Chromosome"/>
</dbReference>
<keyword evidence="3" id="KW-1185">Reference proteome</keyword>
<evidence type="ECO:0000259" key="1">
    <source>
        <dbReference type="Pfam" id="PF14267"/>
    </source>
</evidence>
<dbReference type="EMBL" id="CP039543">
    <property type="protein sequence ID" value="QJT08300.1"/>
    <property type="molecule type" value="Genomic_DNA"/>
</dbReference>
<dbReference type="InterPro" id="IPR025579">
    <property type="entry name" value="DUF4357"/>
</dbReference>
<name>A0ABX6NEX2_9BACT</name>
<protein>
    <submittedName>
        <fullName evidence="2">GIY-YIG nuclease family protein</fullName>
    </submittedName>
</protein>
<reference evidence="2 3" key="1">
    <citation type="submission" date="2019-04" db="EMBL/GenBank/DDBJ databases">
        <title>Isolation and culture of sulfate reducing bacteria from the cold seep of the South China Sea.</title>
        <authorList>
            <person name="Sun C."/>
            <person name="Liu R."/>
        </authorList>
    </citation>
    <scope>NUCLEOTIDE SEQUENCE [LARGE SCALE GENOMIC DNA]</scope>
    <source>
        <strain evidence="2 3">CS1</strain>
    </source>
</reference>
<sequence length="286" mass="31862">MDNKARAFSIKIFLPQGDPEGLRIIEKSNWTGLGFAFNRATFEIARQRQEMAKTGVYVLVGSGESSSLPVIYVGEGDPIKPRLESHYAQKDFWNWAVFFVSKDGSLNKAHVKYLEHRLVDLASKAKQVSLDNGNSPQAPTLSEAELADCESFLEDMRSIFPLLGLSAFELPQVKPKSRHLLSINSKGVHAEGFEASQGFVVRKGSHAVVEEVPSIHQYGTSLRSDLVEKEVLSLEGNHYTFTQDYTFKSPSTAAIVVLGRSANGRTEWRDKNGKTLKEIQEETTRN</sequence>
<evidence type="ECO:0000313" key="2">
    <source>
        <dbReference type="EMBL" id="QJT08300.1"/>
    </source>
</evidence>
<feature type="domain" description="DUF4357" evidence="1">
    <location>
        <begin position="223"/>
        <end position="276"/>
    </location>
</feature>
<proteinExistence type="predicted"/>
<gene>
    <name evidence="2" type="ORF">E8L03_04880</name>
</gene>
<organism evidence="2 3">
    <name type="scientific">Oceanidesulfovibrio marinus</name>
    <dbReference type="NCBI Taxonomy" id="370038"/>
    <lineage>
        <taxon>Bacteria</taxon>
        <taxon>Pseudomonadati</taxon>
        <taxon>Thermodesulfobacteriota</taxon>
        <taxon>Desulfovibrionia</taxon>
        <taxon>Desulfovibrionales</taxon>
        <taxon>Desulfovibrionaceae</taxon>
        <taxon>Oceanidesulfovibrio</taxon>
    </lineage>
</organism>
<dbReference type="CDD" id="cd10447">
    <property type="entry name" value="GIY-YIG_unchar_2"/>
    <property type="match status" value="1"/>
</dbReference>